<comment type="caution">
    <text evidence="2">The sequence shown here is derived from an EMBL/GenBank/DDBJ whole genome shotgun (WGS) entry which is preliminary data.</text>
</comment>
<evidence type="ECO:0000256" key="1">
    <source>
        <dbReference type="SAM" id="SignalP"/>
    </source>
</evidence>
<accession>A0ABS3KF40</accession>
<evidence type="ECO:0000313" key="2">
    <source>
        <dbReference type="EMBL" id="MBO1076093.1"/>
    </source>
</evidence>
<reference evidence="2 3" key="1">
    <citation type="submission" date="2020-09" db="EMBL/GenBank/DDBJ databases">
        <title>Roseomonas.</title>
        <authorList>
            <person name="Zhu W."/>
        </authorList>
    </citation>
    <scope>NUCLEOTIDE SEQUENCE [LARGE SCALE GENOMIC DNA]</scope>
    <source>
        <strain evidence="2 3">1311</strain>
    </source>
</reference>
<protein>
    <submittedName>
        <fullName evidence="2">Uncharacterized protein</fullName>
    </submittedName>
</protein>
<dbReference type="EMBL" id="JACTNF010000017">
    <property type="protein sequence ID" value="MBO1076093.1"/>
    <property type="molecule type" value="Genomic_DNA"/>
</dbReference>
<gene>
    <name evidence="2" type="ORF">IAI60_15860</name>
</gene>
<feature type="signal peptide" evidence="1">
    <location>
        <begin position="1"/>
        <end position="24"/>
    </location>
</feature>
<proteinExistence type="predicted"/>
<evidence type="ECO:0000313" key="3">
    <source>
        <dbReference type="Proteomes" id="UP001518990"/>
    </source>
</evidence>
<dbReference type="RefSeq" id="WP_207448751.1">
    <property type="nucleotide sequence ID" value="NZ_CP061093.1"/>
</dbReference>
<dbReference type="Proteomes" id="UP001518990">
    <property type="component" value="Unassembled WGS sequence"/>
</dbReference>
<sequence length="105" mass="10566">MSRKTSLGLASIFTLLVAASPASAQIVVLSQGESFAVQRDAGDNGNLVGGGAVDVLSHGENFHASYRDPAFAERTPGTPVAIGGGNGDIVYLAPGASTGFMAMVK</sequence>
<organism evidence="2 3">
    <name type="scientific">Roseomonas marmotae</name>
    <dbReference type="NCBI Taxonomy" id="2768161"/>
    <lineage>
        <taxon>Bacteria</taxon>
        <taxon>Pseudomonadati</taxon>
        <taxon>Pseudomonadota</taxon>
        <taxon>Alphaproteobacteria</taxon>
        <taxon>Acetobacterales</taxon>
        <taxon>Roseomonadaceae</taxon>
        <taxon>Roseomonas</taxon>
    </lineage>
</organism>
<keyword evidence="1" id="KW-0732">Signal</keyword>
<name>A0ABS3KF40_9PROT</name>
<keyword evidence="3" id="KW-1185">Reference proteome</keyword>
<feature type="chain" id="PRO_5047329558" evidence="1">
    <location>
        <begin position="25"/>
        <end position="105"/>
    </location>
</feature>